<comment type="caution">
    <text evidence="2">The sequence shown here is derived from an EMBL/GenBank/DDBJ whole genome shotgun (WGS) entry which is preliminary data.</text>
</comment>
<accession>F1ZAD7</accession>
<dbReference type="EMBL" id="AEWJ01000041">
    <property type="protein sequence ID" value="EGD58454.1"/>
    <property type="molecule type" value="Genomic_DNA"/>
</dbReference>
<evidence type="ECO:0000256" key="1">
    <source>
        <dbReference type="SAM" id="MobiDB-lite"/>
    </source>
</evidence>
<sequence length="38" mass="3963">MVIRPDCTSGEKESESSEGKAAPKARGKGSGHQCIAIF</sequence>
<dbReference type="Proteomes" id="UP000004728">
    <property type="component" value="Unassembled WGS sequence"/>
</dbReference>
<evidence type="ECO:0000313" key="3">
    <source>
        <dbReference type="Proteomes" id="UP000004728"/>
    </source>
</evidence>
<proteinExistence type="predicted"/>
<gene>
    <name evidence="2" type="ORF">Y88_0509</name>
</gene>
<reference evidence="2 3" key="1">
    <citation type="journal article" date="2012" name="J. Bacteriol.">
        <title>Draft Genome Sequence of Novosphingobium nitrogenifigens Y88T.</title>
        <authorList>
            <person name="Strabala T.J."/>
            <person name="Macdonald L."/>
            <person name="Liu V."/>
            <person name="Smit A.M."/>
        </authorList>
    </citation>
    <scope>NUCLEOTIDE SEQUENCE [LARGE SCALE GENOMIC DNA]</scope>
    <source>
        <strain evidence="2 3">DSM 19370</strain>
    </source>
</reference>
<keyword evidence="3" id="KW-1185">Reference proteome</keyword>
<dbReference type="AlphaFoldDB" id="F1ZAD7"/>
<dbReference type="HOGENOM" id="CLU_3330867_0_0_5"/>
<organism evidence="2 3">
    <name type="scientific">Novosphingobium nitrogenifigens DSM 19370</name>
    <dbReference type="NCBI Taxonomy" id="983920"/>
    <lineage>
        <taxon>Bacteria</taxon>
        <taxon>Pseudomonadati</taxon>
        <taxon>Pseudomonadota</taxon>
        <taxon>Alphaproteobacteria</taxon>
        <taxon>Sphingomonadales</taxon>
        <taxon>Sphingomonadaceae</taxon>
        <taxon>Novosphingobium</taxon>
    </lineage>
</organism>
<feature type="region of interest" description="Disordered" evidence="1">
    <location>
        <begin position="1"/>
        <end position="32"/>
    </location>
</feature>
<dbReference type="InParanoid" id="F1ZAD7"/>
<evidence type="ECO:0000313" key="2">
    <source>
        <dbReference type="EMBL" id="EGD58454.1"/>
    </source>
</evidence>
<protein>
    <submittedName>
        <fullName evidence="2">Uncharacterized protein</fullName>
    </submittedName>
</protein>
<feature type="compositionally biased region" description="Basic and acidic residues" evidence="1">
    <location>
        <begin position="9"/>
        <end position="18"/>
    </location>
</feature>
<name>F1ZAD7_9SPHN</name>